<proteinExistence type="predicted"/>
<dbReference type="AlphaFoldDB" id="A0A9N7JK70"/>
<evidence type="ECO:0000313" key="4">
    <source>
        <dbReference type="Proteomes" id="UP001055437"/>
    </source>
</evidence>
<gene>
    <name evidence="1" type="ORF">CP523_05485</name>
    <name evidence="2" type="ORF">NH397_13740</name>
</gene>
<evidence type="ECO:0000313" key="2">
    <source>
        <dbReference type="EMBL" id="USS00531.1"/>
    </source>
</evidence>
<dbReference type="Proteomes" id="UP000280586">
    <property type="component" value="Chromosome"/>
</dbReference>
<evidence type="ECO:0000313" key="1">
    <source>
        <dbReference type="EMBL" id="AYE33963.1"/>
    </source>
</evidence>
<sequence>MEHLPQIANQVKNGGKVEKIVESIKASKGAAEAIANAKYTRTLLQSMRGFMDDVASVVAKQGITIEKFTELRLKPLEKLTESEKSIMKVIRESISMPDNTTIMQKVIPKGDIAKYIDGTYTQVGGYVTKAQDVKQLKNYNNIYQSLRLDYPGTVYNQATDDVLGVIRFKTPQASNIKIPYGKEMGGSVTDSFPFTGNGFTSATNGQTIPEFTCNSRLNLYDGAELYEVGKDGREVLRAIFDDEIGKFVSIIK</sequence>
<keyword evidence="4" id="KW-1185">Reference proteome</keyword>
<dbReference type="KEGG" id="csep:CP523_05485"/>
<name>A0A9N7JK70_CLOSE</name>
<dbReference type="EMBL" id="CP099799">
    <property type="protein sequence ID" value="USS00531.1"/>
    <property type="molecule type" value="Genomic_DNA"/>
</dbReference>
<reference evidence="1 3" key="1">
    <citation type="submission" date="2017-09" db="EMBL/GenBank/DDBJ databases">
        <authorList>
            <person name="Thomas P."/>
            <person name="Seyboldt C."/>
        </authorList>
    </citation>
    <scope>NUCLEOTIDE SEQUENCE [LARGE SCALE GENOMIC DNA]</scope>
    <source>
        <strain evidence="1 3">DSM 7534</strain>
    </source>
</reference>
<organism evidence="1 3">
    <name type="scientific">Clostridium septicum</name>
    <dbReference type="NCBI Taxonomy" id="1504"/>
    <lineage>
        <taxon>Bacteria</taxon>
        <taxon>Bacillati</taxon>
        <taxon>Bacillota</taxon>
        <taxon>Clostridia</taxon>
        <taxon>Eubacteriales</taxon>
        <taxon>Clostridiaceae</taxon>
        <taxon>Clostridium</taxon>
    </lineage>
</organism>
<protein>
    <submittedName>
        <fullName evidence="1">Uncharacterized protein</fullName>
    </submittedName>
</protein>
<evidence type="ECO:0000313" key="3">
    <source>
        <dbReference type="Proteomes" id="UP000280586"/>
    </source>
</evidence>
<accession>A0A9N7JK70</accession>
<dbReference type="Proteomes" id="UP001055437">
    <property type="component" value="Chromosome"/>
</dbReference>
<dbReference type="RefSeq" id="WP_120140623.1">
    <property type="nucleotide sequence ID" value="NZ_CP086003.1"/>
</dbReference>
<dbReference type="EMBL" id="CP023671">
    <property type="protein sequence ID" value="AYE33963.1"/>
    <property type="molecule type" value="Genomic_DNA"/>
</dbReference>
<reference evidence="2" key="2">
    <citation type="submission" date="2022-06" db="EMBL/GenBank/DDBJ databases">
        <authorList>
            <person name="Holder M.E."/>
            <person name="Ajami N.J."/>
            <person name="Petrosino J.F."/>
        </authorList>
    </citation>
    <scope>NUCLEOTIDE SEQUENCE</scope>
    <source>
        <strain evidence="2">RMA 8861</strain>
    </source>
</reference>